<evidence type="ECO:0000313" key="1">
    <source>
        <dbReference type="EMBL" id="KAL0811821.1"/>
    </source>
</evidence>
<gene>
    <name evidence="1" type="ORF">ABMA28_009249</name>
</gene>
<protein>
    <submittedName>
        <fullName evidence="1">Uncharacterized protein</fullName>
    </submittedName>
</protein>
<comment type="caution">
    <text evidence="1">The sequence shown here is derived from an EMBL/GenBank/DDBJ whole genome shotgun (WGS) entry which is preliminary data.</text>
</comment>
<proteinExistence type="predicted"/>
<accession>A0ABD0SDK7</accession>
<sequence>MIDFEIVRIAAALVNANQLPYEDSRFTEQFIEMIERNRNRPNLLADYVERHRLDRQRVAFFRMDATNPEINDFPRMDLDELIVFAVGTYHVKIAKSYCSEHVRETGVFTIEAHRHPEQKSAI</sequence>
<reference evidence="1 2" key="1">
    <citation type="submission" date="2024-06" db="EMBL/GenBank/DDBJ databases">
        <title>A chromosome-level genome assembly of beet webworm, Loxostege sticticalis.</title>
        <authorList>
            <person name="Zhang Y."/>
        </authorList>
    </citation>
    <scope>NUCLEOTIDE SEQUENCE [LARGE SCALE GENOMIC DNA]</scope>
    <source>
        <strain evidence="1">AQ028</strain>
        <tissue evidence="1">Male pupae</tissue>
    </source>
</reference>
<organism evidence="1 2">
    <name type="scientific">Loxostege sticticalis</name>
    <name type="common">Beet webworm moth</name>
    <dbReference type="NCBI Taxonomy" id="481309"/>
    <lineage>
        <taxon>Eukaryota</taxon>
        <taxon>Metazoa</taxon>
        <taxon>Ecdysozoa</taxon>
        <taxon>Arthropoda</taxon>
        <taxon>Hexapoda</taxon>
        <taxon>Insecta</taxon>
        <taxon>Pterygota</taxon>
        <taxon>Neoptera</taxon>
        <taxon>Endopterygota</taxon>
        <taxon>Lepidoptera</taxon>
        <taxon>Glossata</taxon>
        <taxon>Ditrysia</taxon>
        <taxon>Pyraloidea</taxon>
        <taxon>Crambidae</taxon>
        <taxon>Pyraustinae</taxon>
        <taxon>Loxostege</taxon>
    </lineage>
</organism>
<dbReference type="AlphaFoldDB" id="A0ABD0SDK7"/>
<evidence type="ECO:0000313" key="2">
    <source>
        <dbReference type="Proteomes" id="UP001549921"/>
    </source>
</evidence>
<dbReference type="EMBL" id="JBEDNZ010000023">
    <property type="protein sequence ID" value="KAL0811821.1"/>
    <property type="molecule type" value="Genomic_DNA"/>
</dbReference>
<name>A0ABD0SDK7_LOXSC</name>
<dbReference type="Proteomes" id="UP001549921">
    <property type="component" value="Unassembled WGS sequence"/>
</dbReference>